<evidence type="ECO:0000313" key="3">
    <source>
        <dbReference type="Proteomes" id="UP000256326"/>
    </source>
</evidence>
<name>A0A3D9CTT8_9FLAO</name>
<dbReference type="RefSeq" id="WP_116035948.1">
    <property type="nucleotide sequence ID" value="NZ_JBHLVV010000057.1"/>
</dbReference>
<organism evidence="2 3">
    <name type="scientific">Epilithonimonas hispanica</name>
    <dbReference type="NCBI Taxonomy" id="358687"/>
    <lineage>
        <taxon>Bacteria</taxon>
        <taxon>Pseudomonadati</taxon>
        <taxon>Bacteroidota</taxon>
        <taxon>Flavobacteriia</taxon>
        <taxon>Flavobacteriales</taxon>
        <taxon>Weeksellaceae</taxon>
        <taxon>Chryseobacterium group</taxon>
        <taxon>Epilithonimonas</taxon>
    </lineage>
</organism>
<dbReference type="Gene3D" id="3.40.50.2000">
    <property type="entry name" value="Glycogen Phosphorylase B"/>
    <property type="match status" value="2"/>
</dbReference>
<dbReference type="Pfam" id="PF00534">
    <property type="entry name" value="Glycos_transf_1"/>
    <property type="match status" value="1"/>
</dbReference>
<dbReference type="PANTHER" id="PTHR12526">
    <property type="entry name" value="GLYCOSYLTRANSFERASE"/>
    <property type="match status" value="1"/>
</dbReference>
<dbReference type="SUPFAM" id="SSF53756">
    <property type="entry name" value="UDP-Glycosyltransferase/glycogen phosphorylase"/>
    <property type="match status" value="1"/>
</dbReference>
<dbReference type="OrthoDB" id="9815351at2"/>
<keyword evidence="2" id="KW-0808">Transferase</keyword>
<dbReference type="EMBL" id="QNUG01000028">
    <property type="protein sequence ID" value="REC69186.1"/>
    <property type="molecule type" value="Genomic_DNA"/>
</dbReference>
<evidence type="ECO:0000259" key="1">
    <source>
        <dbReference type="Pfam" id="PF00534"/>
    </source>
</evidence>
<keyword evidence="3" id="KW-1185">Reference proteome</keyword>
<protein>
    <submittedName>
        <fullName evidence="2">Glycosyltransferase</fullName>
    </submittedName>
</protein>
<sequence>MKILYLTKYTRMAGSSRMRSYQYFPYLEKKGAEITVKPFFDEAYLKDFYAGNKNINTVLKSYLRRFFVLFTIFNYDKIVIEKEIFPFLPAFAEWILKILGIKYVVDYDDAIFHNYDKSSNPIIKKFLGSKIAKVMRYSGTVVAGNRYLADYAQKAGAKNIEIIPTVIDIKRYSSKNNSLELPPFRAGETNASRDHTKFIVGWIGTKTTFEKHLLPCKDWIKELQKQDPDINFHIVGITEDVDLGNNVNYIQWTEDTEVSEILKMDVGIMPLQDSEWEKGKCAYKLIQYAACGIPGVASDVGMNRDVCMDNETGFIAKSKEDWIEKIRFLKNNDLTRRQLGKSARKLVEEQYCIQVTAKRWIKILKE</sequence>
<comment type="caution">
    <text evidence="2">The sequence shown here is derived from an EMBL/GenBank/DDBJ whole genome shotgun (WGS) entry which is preliminary data.</text>
</comment>
<gene>
    <name evidence="2" type="ORF">DRF58_12625</name>
</gene>
<dbReference type="InterPro" id="IPR001296">
    <property type="entry name" value="Glyco_trans_1"/>
</dbReference>
<dbReference type="Proteomes" id="UP000256326">
    <property type="component" value="Unassembled WGS sequence"/>
</dbReference>
<evidence type="ECO:0000313" key="2">
    <source>
        <dbReference type="EMBL" id="REC69186.1"/>
    </source>
</evidence>
<dbReference type="AlphaFoldDB" id="A0A3D9CTT8"/>
<dbReference type="CDD" id="cd03801">
    <property type="entry name" value="GT4_PimA-like"/>
    <property type="match status" value="1"/>
</dbReference>
<feature type="domain" description="Glycosyl transferase family 1" evidence="1">
    <location>
        <begin position="220"/>
        <end position="345"/>
    </location>
</feature>
<dbReference type="GO" id="GO:0016757">
    <property type="term" value="F:glycosyltransferase activity"/>
    <property type="evidence" value="ECO:0007669"/>
    <property type="project" value="InterPro"/>
</dbReference>
<reference evidence="2 3" key="1">
    <citation type="journal article" date="2006" name="Int. J. Syst. Evol. Microbiol.">
        <title>Chryseobacterium hispanicum sp. nov., isolated from the drinking water distribution system of Sevilla, Spain.</title>
        <authorList>
            <person name="Gallego V."/>
            <person name="Garcia M.T."/>
            <person name="Ventosa A."/>
        </authorList>
    </citation>
    <scope>NUCLEOTIDE SEQUENCE [LARGE SCALE GENOMIC DNA]</scope>
    <source>
        <strain evidence="2 3">KCTC 22104</strain>
    </source>
</reference>
<dbReference type="PANTHER" id="PTHR12526:SF630">
    <property type="entry name" value="GLYCOSYLTRANSFERASE"/>
    <property type="match status" value="1"/>
</dbReference>
<proteinExistence type="predicted"/>
<accession>A0A3D9CTT8</accession>